<gene>
    <name evidence="1" type="ORF">JVT61DRAFT_10047</name>
</gene>
<evidence type="ECO:0000313" key="1">
    <source>
        <dbReference type="EMBL" id="KAG6379548.1"/>
    </source>
</evidence>
<dbReference type="AlphaFoldDB" id="A0A8I3ADL6"/>
<dbReference type="Proteomes" id="UP000683000">
    <property type="component" value="Unassembled WGS sequence"/>
</dbReference>
<dbReference type="EMBL" id="JAGFBS010000004">
    <property type="protein sequence ID" value="KAG6379548.1"/>
    <property type="molecule type" value="Genomic_DNA"/>
</dbReference>
<name>A0A8I3ADL6_9AGAM</name>
<reference evidence="1" key="1">
    <citation type="submission" date="2021-03" db="EMBL/GenBank/DDBJ databases">
        <title>Evolutionary innovations through gain and loss of genes in the ectomycorrhizal Boletales.</title>
        <authorList>
            <person name="Wu G."/>
            <person name="Miyauchi S."/>
            <person name="Morin E."/>
            <person name="Yang Z.-L."/>
            <person name="Xu J."/>
            <person name="Martin F.M."/>
        </authorList>
    </citation>
    <scope>NUCLEOTIDE SEQUENCE</scope>
    <source>
        <strain evidence="1">BR01</strain>
    </source>
</reference>
<protein>
    <submittedName>
        <fullName evidence="1">Uncharacterized protein</fullName>
    </submittedName>
</protein>
<proteinExistence type="predicted"/>
<evidence type="ECO:0000313" key="2">
    <source>
        <dbReference type="Proteomes" id="UP000683000"/>
    </source>
</evidence>
<sequence>MRITADAQALKESLGVSELVPLSQNLVDVVLGSERPQRPKNTIFALDGKPYAVNSIVRDMAGKEERSCTGRHGRMVVQSPWNGHRLQPR</sequence>
<keyword evidence="2" id="KW-1185">Reference proteome</keyword>
<dbReference type="OrthoDB" id="9995434at2759"/>
<comment type="caution">
    <text evidence="1">The sequence shown here is derived from an EMBL/GenBank/DDBJ whole genome shotgun (WGS) entry which is preliminary data.</text>
</comment>
<organism evidence="1 2">
    <name type="scientific">Boletus reticuloceps</name>
    <dbReference type="NCBI Taxonomy" id="495285"/>
    <lineage>
        <taxon>Eukaryota</taxon>
        <taxon>Fungi</taxon>
        <taxon>Dikarya</taxon>
        <taxon>Basidiomycota</taxon>
        <taxon>Agaricomycotina</taxon>
        <taxon>Agaricomycetes</taxon>
        <taxon>Agaricomycetidae</taxon>
        <taxon>Boletales</taxon>
        <taxon>Boletineae</taxon>
        <taxon>Boletaceae</taxon>
        <taxon>Boletoideae</taxon>
        <taxon>Boletus</taxon>
    </lineage>
</organism>
<accession>A0A8I3ADL6</accession>